<reference evidence="1" key="1">
    <citation type="submission" date="2018-02" db="EMBL/GenBank/DDBJ databases">
        <title>Rhizophora mucronata_Transcriptome.</title>
        <authorList>
            <person name="Meera S.P."/>
            <person name="Sreeshan A."/>
            <person name="Augustine A."/>
        </authorList>
    </citation>
    <scope>NUCLEOTIDE SEQUENCE</scope>
    <source>
        <tissue evidence="1">Leaf</tissue>
    </source>
</reference>
<dbReference type="EMBL" id="GGEC01084751">
    <property type="protein sequence ID" value="MBX65235.1"/>
    <property type="molecule type" value="Transcribed_RNA"/>
</dbReference>
<protein>
    <submittedName>
        <fullName evidence="1">Uncharacterized protein</fullName>
    </submittedName>
</protein>
<proteinExistence type="predicted"/>
<organism evidence="1">
    <name type="scientific">Rhizophora mucronata</name>
    <name type="common">Asiatic mangrove</name>
    <dbReference type="NCBI Taxonomy" id="61149"/>
    <lineage>
        <taxon>Eukaryota</taxon>
        <taxon>Viridiplantae</taxon>
        <taxon>Streptophyta</taxon>
        <taxon>Embryophyta</taxon>
        <taxon>Tracheophyta</taxon>
        <taxon>Spermatophyta</taxon>
        <taxon>Magnoliopsida</taxon>
        <taxon>eudicotyledons</taxon>
        <taxon>Gunneridae</taxon>
        <taxon>Pentapetalae</taxon>
        <taxon>rosids</taxon>
        <taxon>fabids</taxon>
        <taxon>Malpighiales</taxon>
        <taxon>Rhizophoraceae</taxon>
        <taxon>Rhizophora</taxon>
    </lineage>
</organism>
<name>A0A2P2QE71_RHIMU</name>
<sequence>MWQEMDMTNYGMSKSKLVKVMYTSFH</sequence>
<dbReference type="AlphaFoldDB" id="A0A2P2QE71"/>
<accession>A0A2P2QE71</accession>
<evidence type="ECO:0000313" key="1">
    <source>
        <dbReference type="EMBL" id="MBX65235.1"/>
    </source>
</evidence>